<dbReference type="GO" id="GO:0008531">
    <property type="term" value="F:riboflavin kinase activity"/>
    <property type="evidence" value="ECO:0007669"/>
    <property type="project" value="UniProtKB-EC"/>
</dbReference>
<dbReference type="PANTHER" id="PTHR22749">
    <property type="entry name" value="RIBOFLAVIN KINASE/FMN ADENYLYLTRANSFERASE"/>
    <property type="match status" value="1"/>
</dbReference>
<dbReference type="SUPFAM" id="SSF82114">
    <property type="entry name" value="Riboflavin kinase-like"/>
    <property type="match status" value="1"/>
</dbReference>
<dbReference type="GO" id="GO:0005524">
    <property type="term" value="F:ATP binding"/>
    <property type="evidence" value="ECO:0007669"/>
    <property type="project" value="UniProtKB-KW"/>
</dbReference>
<dbReference type="EC" id="2.7.1.26" evidence="4"/>
<keyword evidence="9" id="KW-0547">Nucleotide-binding</keyword>
<dbReference type="InterPro" id="IPR023468">
    <property type="entry name" value="Riboflavin_kinase"/>
</dbReference>
<dbReference type="InterPro" id="IPR023465">
    <property type="entry name" value="Riboflavin_kinase_dom_sf"/>
</dbReference>
<evidence type="ECO:0000259" key="12">
    <source>
        <dbReference type="SMART" id="SM00904"/>
    </source>
</evidence>
<dbReference type="STRING" id="686832.A0A0C3CAI8"/>
<reference evidence="14" key="2">
    <citation type="submission" date="2015-01" db="EMBL/GenBank/DDBJ databases">
        <title>Evolutionary Origins and Diversification of the Mycorrhizal Mutualists.</title>
        <authorList>
            <consortium name="DOE Joint Genome Institute"/>
            <consortium name="Mycorrhizal Genomics Consortium"/>
            <person name="Kohler A."/>
            <person name="Kuo A."/>
            <person name="Nagy L.G."/>
            <person name="Floudas D."/>
            <person name="Copeland A."/>
            <person name="Barry K.W."/>
            <person name="Cichocki N."/>
            <person name="Veneault-Fourrey C."/>
            <person name="LaButti K."/>
            <person name="Lindquist E.A."/>
            <person name="Lipzen A."/>
            <person name="Lundell T."/>
            <person name="Morin E."/>
            <person name="Murat C."/>
            <person name="Riley R."/>
            <person name="Ohm R."/>
            <person name="Sun H."/>
            <person name="Tunlid A."/>
            <person name="Henrissat B."/>
            <person name="Grigoriev I.V."/>
            <person name="Hibbett D.S."/>
            <person name="Martin F."/>
        </authorList>
    </citation>
    <scope>NUCLEOTIDE SEQUENCE [LARGE SCALE GENOMIC DNA]</scope>
    <source>
        <strain evidence="14">h7</strain>
    </source>
</reference>
<evidence type="ECO:0000256" key="6">
    <source>
        <dbReference type="ARBA" id="ARBA00022630"/>
    </source>
</evidence>
<dbReference type="EMBL" id="KN831771">
    <property type="protein sequence ID" value="KIM45840.1"/>
    <property type="molecule type" value="Genomic_DNA"/>
</dbReference>
<keyword evidence="7" id="KW-0288">FMN</keyword>
<dbReference type="PANTHER" id="PTHR22749:SF6">
    <property type="entry name" value="RIBOFLAVIN KINASE"/>
    <property type="match status" value="1"/>
</dbReference>
<organism evidence="13 14">
    <name type="scientific">Hebeloma cylindrosporum</name>
    <dbReference type="NCBI Taxonomy" id="76867"/>
    <lineage>
        <taxon>Eukaryota</taxon>
        <taxon>Fungi</taxon>
        <taxon>Dikarya</taxon>
        <taxon>Basidiomycota</taxon>
        <taxon>Agaricomycotina</taxon>
        <taxon>Agaricomycetes</taxon>
        <taxon>Agaricomycetidae</taxon>
        <taxon>Agaricales</taxon>
        <taxon>Agaricineae</taxon>
        <taxon>Hymenogastraceae</taxon>
        <taxon>Hebeloma</taxon>
    </lineage>
</organism>
<accession>A0A0C3CAI8</accession>
<gene>
    <name evidence="13" type="ORF">M413DRAFT_23658</name>
</gene>
<keyword evidence="10" id="KW-0067">ATP-binding</keyword>
<comment type="pathway">
    <text evidence="2">Cofactor biosynthesis; FMN biosynthesis; FMN from riboflavin (ATP route): step 1/1.</text>
</comment>
<proteinExistence type="inferred from homology"/>
<dbReference type="GO" id="GO:0009231">
    <property type="term" value="P:riboflavin biosynthetic process"/>
    <property type="evidence" value="ECO:0007669"/>
    <property type="project" value="InterPro"/>
</dbReference>
<evidence type="ECO:0000256" key="3">
    <source>
        <dbReference type="ARBA" id="ARBA00010108"/>
    </source>
</evidence>
<evidence type="ECO:0000313" key="13">
    <source>
        <dbReference type="EMBL" id="KIM45840.1"/>
    </source>
</evidence>
<evidence type="ECO:0000256" key="2">
    <source>
        <dbReference type="ARBA" id="ARBA00005201"/>
    </source>
</evidence>
<comment type="similarity">
    <text evidence="3">Belongs to the flavokinase family.</text>
</comment>
<evidence type="ECO:0000256" key="4">
    <source>
        <dbReference type="ARBA" id="ARBA00012105"/>
    </source>
</evidence>
<evidence type="ECO:0000256" key="9">
    <source>
        <dbReference type="ARBA" id="ARBA00022741"/>
    </source>
</evidence>
<evidence type="ECO:0000313" key="14">
    <source>
        <dbReference type="Proteomes" id="UP000053424"/>
    </source>
</evidence>
<evidence type="ECO:0000256" key="10">
    <source>
        <dbReference type="ARBA" id="ARBA00022840"/>
    </source>
</evidence>
<evidence type="ECO:0000256" key="5">
    <source>
        <dbReference type="ARBA" id="ARBA00017394"/>
    </source>
</evidence>
<dbReference type="GO" id="GO:0005739">
    <property type="term" value="C:mitochondrion"/>
    <property type="evidence" value="ECO:0007669"/>
    <property type="project" value="TreeGrafter"/>
</dbReference>
<comment type="function">
    <text evidence="1">Catalyzes the phosphorylation of riboflavin (vitamin B2) to form flavin mononucleotide (FMN) coenzyme.</text>
</comment>
<dbReference type="HOGENOM" id="CLU_048437_3_2_1"/>
<dbReference type="AlphaFoldDB" id="A0A0C3CAI8"/>
<evidence type="ECO:0000256" key="7">
    <source>
        <dbReference type="ARBA" id="ARBA00022643"/>
    </source>
</evidence>
<dbReference type="GO" id="GO:0009398">
    <property type="term" value="P:FMN biosynthetic process"/>
    <property type="evidence" value="ECO:0007669"/>
    <property type="project" value="UniProtKB-UniPathway"/>
</dbReference>
<dbReference type="Pfam" id="PF01687">
    <property type="entry name" value="Flavokinase"/>
    <property type="match status" value="1"/>
</dbReference>
<evidence type="ECO:0000256" key="8">
    <source>
        <dbReference type="ARBA" id="ARBA00022679"/>
    </source>
</evidence>
<name>A0A0C3CAI8_HEBCY</name>
<keyword evidence="14" id="KW-1185">Reference proteome</keyword>
<sequence>MATTAAEYVARHEIPVAEVRTDIGRATRPKIVGPDIPEPPFPIALAGPVQKGFGRGGKDLGCPTANLPDDSITPISTVLKTGVYYGYAQVVPPEERRTAFRPEDVKVLPMVMSLGWNPFYKNEKLTAEIHIMHAFQTDFYGHEMKAIILGYIRPELDYISREALIEDIEVDKQVALNCLQRPAYQRYVNEPAFALGGSDPRKPLRFLEEYII</sequence>
<dbReference type="OrthoDB" id="276388at2759"/>
<evidence type="ECO:0000256" key="1">
    <source>
        <dbReference type="ARBA" id="ARBA00003572"/>
    </source>
</evidence>
<dbReference type="Proteomes" id="UP000053424">
    <property type="component" value="Unassembled WGS sequence"/>
</dbReference>
<evidence type="ECO:0000256" key="11">
    <source>
        <dbReference type="ARBA" id="ARBA00029960"/>
    </source>
</evidence>
<keyword evidence="6" id="KW-0285">Flavoprotein</keyword>
<dbReference type="SMART" id="SM00904">
    <property type="entry name" value="Flavokinase"/>
    <property type="match status" value="1"/>
</dbReference>
<dbReference type="Gene3D" id="2.40.30.30">
    <property type="entry name" value="Riboflavin kinase-like"/>
    <property type="match status" value="1"/>
</dbReference>
<dbReference type="InterPro" id="IPR015865">
    <property type="entry name" value="Riboflavin_kinase_bac/euk"/>
</dbReference>
<reference evidence="13 14" key="1">
    <citation type="submission" date="2014-04" db="EMBL/GenBank/DDBJ databases">
        <authorList>
            <consortium name="DOE Joint Genome Institute"/>
            <person name="Kuo A."/>
            <person name="Gay G."/>
            <person name="Dore J."/>
            <person name="Kohler A."/>
            <person name="Nagy L.G."/>
            <person name="Floudas D."/>
            <person name="Copeland A."/>
            <person name="Barry K.W."/>
            <person name="Cichocki N."/>
            <person name="Veneault-Fourrey C."/>
            <person name="LaButti K."/>
            <person name="Lindquist E.A."/>
            <person name="Lipzen A."/>
            <person name="Lundell T."/>
            <person name="Morin E."/>
            <person name="Murat C."/>
            <person name="Sun H."/>
            <person name="Tunlid A."/>
            <person name="Henrissat B."/>
            <person name="Grigoriev I.V."/>
            <person name="Hibbett D.S."/>
            <person name="Martin F."/>
            <person name="Nordberg H.P."/>
            <person name="Cantor M.N."/>
            <person name="Hua S.X."/>
        </authorList>
    </citation>
    <scope>NUCLEOTIDE SEQUENCE [LARGE SCALE GENOMIC DNA]</scope>
    <source>
        <strain evidence="14">h7</strain>
    </source>
</reference>
<keyword evidence="8" id="KW-0808">Transferase</keyword>
<feature type="domain" description="Riboflavin kinase" evidence="12">
    <location>
        <begin position="38"/>
        <end position="180"/>
    </location>
</feature>
<protein>
    <recommendedName>
        <fullName evidence="5">Riboflavin kinase</fullName>
        <ecNumber evidence="4">2.7.1.26</ecNumber>
    </recommendedName>
    <alternativeName>
        <fullName evidence="11">Flavin mononucleotide kinase 1</fullName>
    </alternativeName>
</protein>
<dbReference type="UniPathway" id="UPA00276">
    <property type="reaction ID" value="UER00406"/>
</dbReference>